<dbReference type="Gene3D" id="3.20.20.70">
    <property type="entry name" value="Aldolase class I"/>
    <property type="match status" value="1"/>
</dbReference>
<evidence type="ECO:0000256" key="6">
    <source>
        <dbReference type="ARBA" id="ARBA00022857"/>
    </source>
</evidence>
<keyword evidence="2" id="KW-0285">Flavoprotein</keyword>
<evidence type="ECO:0000256" key="12">
    <source>
        <dbReference type="ARBA" id="ARBA00047652"/>
    </source>
</evidence>
<evidence type="ECO:0000313" key="19">
    <source>
        <dbReference type="EMBL" id="KAF5378838.1"/>
    </source>
</evidence>
<comment type="catalytic activity">
    <reaction evidence="12">
        <text>5,6-dihydrouridine(16) in tRNA + NADP(+) = uridine(16) in tRNA + NADPH + H(+)</text>
        <dbReference type="Rhea" id="RHEA:53376"/>
        <dbReference type="Rhea" id="RHEA-COMP:13543"/>
        <dbReference type="Rhea" id="RHEA-COMP:13544"/>
        <dbReference type="ChEBI" id="CHEBI:15378"/>
        <dbReference type="ChEBI" id="CHEBI:57783"/>
        <dbReference type="ChEBI" id="CHEBI:58349"/>
        <dbReference type="ChEBI" id="CHEBI:65315"/>
        <dbReference type="ChEBI" id="CHEBI:74443"/>
        <dbReference type="EC" id="1.3.1.88"/>
    </reaction>
    <physiologicalReaction direction="right-to-left" evidence="12">
        <dbReference type="Rhea" id="RHEA:53378"/>
    </physiologicalReaction>
</comment>
<keyword evidence="20" id="KW-1185">Reference proteome</keyword>
<sequence length="351" mass="39088">MLPESLAYIAAPMVNQSDLPFRTLVRKHGATLAYTQMLMPDRILNDQQYFEHHLRDLTQDAELGHPTVVQLCGDDVDTIVQAGRKLQAYCDGIDLNLGCPLEAARDSHYGAYLLGQKDWPLVEDIVSGMVQSFTVPASVKIRLCQPVEKTIDFAQRLEACGASWVTLHARTVSARRRRQGAADLTEVKRLKENLRIPVISNGNVRVWDDIPGNLAYTGADGIMVGETLLGNPCLFANSLPDPVDIALEYLGICQQFPGTAPLAVMQTHVRHFLEFQCGRRPWFQKFRTALGSTKSTEEMEMLLRTRVERWRGRRPRGRDIDTTDDETGSDSNAAKKGEPLDGAMDLALLLG</sequence>
<dbReference type="InterPro" id="IPR013785">
    <property type="entry name" value="Aldolase_TIM"/>
</dbReference>
<dbReference type="OrthoDB" id="272303at2759"/>
<keyword evidence="7" id="KW-0560">Oxidoreductase</keyword>
<evidence type="ECO:0000259" key="18">
    <source>
        <dbReference type="Pfam" id="PF01207"/>
    </source>
</evidence>
<comment type="catalytic activity">
    <reaction evidence="13">
        <text>a 5,6-dihydrouridine in mRNA + NAD(+) = a uridine in mRNA + NADH + H(+)</text>
        <dbReference type="Rhea" id="RHEA:69851"/>
        <dbReference type="Rhea" id="RHEA-COMP:14658"/>
        <dbReference type="Rhea" id="RHEA-COMP:17789"/>
        <dbReference type="ChEBI" id="CHEBI:15378"/>
        <dbReference type="ChEBI" id="CHEBI:57540"/>
        <dbReference type="ChEBI" id="CHEBI:57945"/>
        <dbReference type="ChEBI" id="CHEBI:65315"/>
        <dbReference type="ChEBI" id="CHEBI:74443"/>
    </reaction>
    <physiologicalReaction direction="right-to-left" evidence="13">
        <dbReference type="Rhea" id="RHEA:69853"/>
    </physiologicalReaction>
</comment>
<dbReference type="SUPFAM" id="SSF51395">
    <property type="entry name" value="FMN-linked oxidoreductases"/>
    <property type="match status" value="1"/>
</dbReference>
<evidence type="ECO:0000256" key="10">
    <source>
        <dbReference type="ARBA" id="ARBA00038890"/>
    </source>
</evidence>
<dbReference type="EMBL" id="JAACJP010000018">
    <property type="protein sequence ID" value="KAF5378838.1"/>
    <property type="molecule type" value="Genomic_DNA"/>
</dbReference>
<proteinExistence type="inferred from homology"/>
<name>A0A8H5H8T3_9AGAR</name>
<dbReference type="GO" id="GO:0006397">
    <property type="term" value="P:mRNA processing"/>
    <property type="evidence" value="ECO:0007669"/>
    <property type="project" value="UniProtKB-KW"/>
</dbReference>
<dbReference type="InterPro" id="IPR018517">
    <property type="entry name" value="tRNA_hU_synthase_CS"/>
</dbReference>
<dbReference type="InterPro" id="IPR035587">
    <property type="entry name" value="DUS-like_FMN-bd"/>
</dbReference>
<dbReference type="PANTHER" id="PTHR11082:SF5">
    <property type="entry name" value="TRNA-DIHYDROURIDINE(16_17) SYNTHASE [NAD(P)(+)]-LIKE"/>
    <property type="match status" value="1"/>
</dbReference>
<comment type="cofactor">
    <cofactor evidence="1">
        <name>FMN</name>
        <dbReference type="ChEBI" id="CHEBI:58210"/>
    </cofactor>
</comment>
<organism evidence="19 20">
    <name type="scientific">Tricholomella constricta</name>
    <dbReference type="NCBI Taxonomy" id="117010"/>
    <lineage>
        <taxon>Eukaryota</taxon>
        <taxon>Fungi</taxon>
        <taxon>Dikarya</taxon>
        <taxon>Basidiomycota</taxon>
        <taxon>Agaricomycotina</taxon>
        <taxon>Agaricomycetes</taxon>
        <taxon>Agaricomycetidae</taxon>
        <taxon>Agaricales</taxon>
        <taxon>Tricholomatineae</taxon>
        <taxon>Lyophyllaceae</taxon>
        <taxon>Tricholomella</taxon>
    </lineage>
</organism>
<comment type="catalytic activity">
    <reaction evidence="16">
        <text>5,6-dihydrouridine(17) in tRNA + NADP(+) = uridine(17) in tRNA + NADPH + H(+)</text>
        <dbReference type="Rhea" id="RHEA:53368"/>
        <dbReference type="Rhea" id="RHEA-COMP:13541"/>
        <dbReference type="Rhea" id="RHEA-COMP:13542"/>
        <dbReference type="ChEBI" id="CHEBI:15378"/>
        <dbReference type="ChEBI" id="CHEBI:57783"/>
        <dbReference type="ChEBI" id="CHEBI:58349"/>
        <dbReference type="ChEBI" id="CHEBI:65315"/>
        <dbReference type="ChEBI" id="CHEBI:74443"/>
        <dbReference type="EC" id="1.3.1.88"/>
    </reaction>
    <physiologicalReaction direction="right-to-left" evidence="16">
        <dbReference type="Rhea" id="RHEA:53370"/>
    </physiologicalReaction>
</comment>
<dbReference type="PANTHER" id="PTHR11082">
    <property type="entry name" value="TRNA-DIHYDROURIDINE SYNTHASE"/>
    <property type="match status" value="1"/>
</dbReference>
<dbReference type="AlphaFoldDB" id="A0A8H5H8T3"/>
<dbReference type="PROSITE" id="PS01136">
    <property type="entry name" value="UPF0034"/>
    <property type="match status" value="1"/>
</dbReference>
<evidence type="ECO:0000256" key="1">
    <source>
        <dbReference type="ARBA" id="ARBA00001917"/>
    </source>
</evidence>
<evidence type="ECO:0000256" key="4">
    <source>
        <dbReference type="ARBA" id="ARBA00022664"/>
    </source>
</evidence>
<evidence type="ECO:0000256" key="11">
    <source>
        <dbReference type="ARBA" id="ARBA00047287"/>
    </source>
</evidence>
<feature type="region of interest" description="Disordered" evidence="17">
    <location>
        <begin position="313"/>
        <end position="338"/>
    </location>
</feature>
<keyword evidence="8" id="KW-0520">NAD</keyword>
<comment type="caution">
    <text evidence="19">The sequence shown here is derived from an EMBL/GenBank/DDBJ whole genome shotgun (WGS) entry which is preliminary data.</text>
</comment>
<dbReference type="EC" id="1.3.1.88" evidence="10"/>
<comment type="catalytic activity">
    <reaction evidence="14">
        <text>5,6-dihydrouridine(16) in tRNA + NAD(+) = uridine(16) in tRNA + NADH + H(+)</text>
        <dbReference type="Rhea" id="RHEA:53380"/>
        <dbReference type="Rhea" id="RHEA-COMP:13543"/>
        <dbReference type="Rhea" id="RHEA-COMP:13544"/>
        <dbReference type="ChEBI" id="CHEBI:15378"/>
        <dbReference type="ChEBI" id="CHEBI:57540"/>
        <dbReference type="ChEBI" id="CHEBI:57945"/>
        <dbReference type="ChEBI" id="CHEBI:65315"/>
        <dbReference type="ChEBI" id="CHEBI:74443"/>
        <dbReference type="EC" id="1.3.1.88"/>
    </reaction>
    <physiologicalReaction direction="right-to-left" evidence="14">
        <dbReference type="Rhea" id="RHEA:53382"/>
    </physiologicalReaction>
</comment>
<comment type="catalytic activity">
    <reaction evidence="15">
        <text>a 5,6-dihydrouridine in mRNA + NADP(+) = a uridine in mRNA + NADPH + H(+)</text>
        <dbReference type="Rhea" id="RHEA:69855"/>
        <dbReference type="Rhea" id="RHEA-COMP:14658"/>
        <dbReference type="Rhea" id="RHEA-COMP:17789"/>
        <dbReference type="ChEBI" id="CHEBI:15378"/>
        <dbReference type="ChEBI" id="CHEBI:57783"/>
        <dbReference type="ChEBI" id="CHEBI:58349"/>
        <dbReference type="ChEBI" id="CHEBI:65315"/>
        <dbReference type="ChEBI" id="CHEBI:74443"/>
    </reaction>
    <physiologicalReaction direction="right-to-left" evidence="15">
        <dbReference type="Rhea" id="RHEA:69857"/>
    </physiologicalReaction>
</comment>
<dbReference type="CDD" id="cd02801">
    <property type="entry name" value="DUS_like_FMN"/>
    <property type="match status" value="1"/>
</dbReference>
<evidence type="ECO:0000256" key="8">
    <source>
        <dbReference type="ARBA" id="ARBA00023027"/>
    </source>
</evidence>
<dbReference type="GO" id="GO:0050660">
    <property type="term" value="F:flavin adenine dinucleotide binding"/>
    <property type="evidence" value="ECO:0007669"/>
    <property type="project" value="InterPro"/>
</dbReference>
<dbReference type="Proteomes" id="UP000565441">
    <property type="component" value="Unassembled WGS sequence"/>
</dbReference>
<evidence type="ECO:0000256" key="9">
    <source>
        <dbReference type="ARBA" id="ARBA00038313"/>
    </source>
</evidence>
<evidence type="ECO:0000256" key="5">
    <source>
        <dbReference type="ARBA" id="ARBA00022694"/>
    </source>
</evidence>
<protein>
    <recommendedName>
        <fullName evidence="10">tRNA-dihydrouridine(16/17) synthase [NAD(P)(+)]</fullName>
        <ecNumber evidence="10">1.3.1.88</ecNumber>
    </recommendedName>
</protein>
<evidence type="ECO:0000256" key="17">
    <source>
        <dbReference type="SAM" id="MobiDB-lite"/>
    </source>
</evidence>
<keyword evidence="4" id="KW-0507">mRNA processing</keyword>
<comment type="similarity">
    <text evidence="9">Belongs to the Dus family. Dus1 subfamily.</text>
</comment>
<feature type="domain" description="DUS-like FMN-binding" evidence="18">
    <location>
        <begin position="10"/>
        <end position="238"/>
    </location>
</feature>
<keyword evidence="6" id="KW-0521">NADP</keyword>
<dbReference type="Pfam" id="PF01207">
    <property type="entry name" value="Dus"/>
    <property type="match status" value="1"/>
</dbReference>
<accession>A0A8H5H8T3</accession>
<evidence type="ECO:0000313" key="20">
    <source>
        <dbReference type="Proteomes" id="UP000565441"/>
    </source>
</evidence>
<evidence type="ECO:0000256" key="16">
    <source>
        <dbReference type="ARBA" id="ARBA00049467"/>
    </source>
</evidence>
<evidence type="ECO:0000256" key="7">
    <source>
        <dbReference type="ARBA" id="ARBA00023002"/>
    </source>
</evidence>
<gene>
    <name evidence="19" type="ORF">D9615_006968</name>
</gene>
<evidence type="ECO:0000256" key="14">
    <source>
        <dbReference type="ARBA" id="ARBA00048934"/>
    </source>
</evidence>
<evidence type="ECO:0000256" key="15">
    <source>
        <dbReference type="ARBA" id="ARBA00049447"/>
    </source>
</evidence>
<evidence type="ECO:0000256" key="13">
    <source>
        <dbReference type="ARBA" id="ARBA00048342"/>
    </source>
</evidence>
<evidence type="ECO:0000256" key="3">
    <source>
        <dbReference type="ARBA" id="ARBA00022643"/>
    </source>
</evidence>
<keyword evidence="5" id="KW-0819">tRNA processing</keyword>
<dbReference type="GO" id="GO:0017150">
    <property type="term" value="F:tRNA dihydrouridine synthase activity"/>
    <property type="evidence" value="ECO:0007669"/>
    <property type="project" value="InterPro"/>
</dbReference>
<comment type="catalytic activity">
    <reaction evidence="11">
        <text>5,6-dihydrouridine(17) in tRNA + NAD(+) = uridine(17) in tRNA + NADH + H(+)</text>
        <dbReference type="Rhea" id="RHEA:53372"/>
        <dbReference type="Rhea" id="RHEA-COMP:13541"/>
        <dbReference type="Rhea" id="RHEA-COMP:13542"/>
        <dbReference type="ChEBI" id="CHEBI:15378"/>
        <dbReference type="ChEBI" id="CHEBI:57540"/>
        <dbReference type="ChEBI" id="CHEBI:57945"/>
        <dbReference type="ChEBI" id="CHEBI:65315"/>
        <dbReference type="ChEBI" id="CHEBI:74443"/>
        <dbReference type="EC" id="1.3.1.88"/>
    </reaction>
    <physiologicalReaction direction="right-to-left" evidence="11">
        <dbReference type="Rhea" id="RHEA:53374"/>
    </physiologicalReaction>
</comment>
<evidence type="ECO:0000256" key="2">
    <source>
        <dbReference type="ARBA" id="ARBA00022630"/>
    </source>
</evidence>
<keyword evidence="3" id="KW-0288">FMN</keyword>
<reference evidence="19 20" key="1">
    <citation type="journal article" date="2020" name="ISME J.">
        <title>Uncovering the hidden diversity of litter-decomposition mechanisms in mushroom-forming fungi.</title>
        <authorList>
            <person name="Floudas D."/>
            <person name="Bentzer J."/>
            <person name="Ahren D."/>
            <person name="Johansson T."/>
            <person name="Persson P."/>
            <person name="Tunlid A."/>
        </authorList>
    </citation>
    <scope>NUCLEOTIDE SEQUENCE [LARGE SCALE GENOMIC DNA]</scope>
    <source>
        <strain evidence="19 20">CBS 661.87</strain>
    </source>
</reference>